<dbReference type="PANTHER" id="PTHR46890">
    <property type="entry name" value="NON-LTR RETROLELEMENT REVERSE TRANSCRIPTASE-LIKE PROTEIN-RELATED"/>
    <property type="match status" value="1"/>
</dbReference>
<evidence type="ECO:0000259" key="1">
    <source>
        <dbReference type="Pfam" id="PF00078"/>
    </source>
</evidence>
<dbReference type="GeneID" id="110011305"/>
<dbReference type="InterPro" id="IPR000477">
    <property type="entry name" value="RT_dom"/>
</dbReference>
<dbReference type="Proteomes" id="UP000504604">
    <property type="component" value="Unplaced"/>
</dbReference>
<protein>
    <submittedName>
        <fullName evidence="3">Uncharacterized protein LOC110011305</fullName>
    </submittedName>
</protein>
<sequence>MYRLQQKFYRLKDHLKQWNKDTFGNIFSLVDQAKAAANEAKKQFDRLPSEANLTNLNRQNAALVHALKLESEFWRQKSNCKWLEAGERNTKFFHASVKKKRLKSRISRVMDNQQEITDSAQIKDSAVRFTSSLLSDTSATSLPHDFPFQFPQIHQDVLSNLCQPPSHDDIKEVVFSINKDSVAGPDGLTPILSGFVPGKLIADNILLAQEMTHHLDMSHSKGNLILKLDMSKAYDRVNWKFLYMILEKMGFPTRFIILIKHAIEHCWFTILVNGEPSGFFKSSQGLRQGDPIPCFIHPCCRGSFQRA</sequence>
<gene>
    <name evidence="3" type="primary">LOC110011305</name>
</gene>
<organism evidence="2 3">
    <name type="scientific">Sesamum indicum</name>
    <name type="common">Oriental sesame</name>
    <name type="synonym">Sesamum orientale</name>
    <dbReference type="NCBI Taxonomy" id="4182"/>
    <lineage>
        <taxon>Eukaryota</taxon>
        <taxon>Viridiplantae</taxon>
        <taxon>Streptophyta</taxon>
        <taxon>Embryophyta</taxon>
        <taxon>Tracheophyta</taxon>
        <taxon>Spermatophyta</taxon>
        <taxon>Magnoliopsida</taxon>
        <taxon>eudicotyledons</taxon>
        <taxon>Gunneridae</taxon>
        <taxon>Pentapetalae</taxon>
        <taxon>asterids</taxon>
        <taxon>lamiids</taxon>
        <taxon>Lamiales</taxon>
        <taxon>Pedaliaceae</taxon>
        <taxon>Sesamum</taxon>
    </lineage>
</organism>
<feature type="domain" description="Reverse transcriptase" evidence="1">
    <location>
        <begin position="190"/>
        <end position="292"/>
    </location>
</feature>
<evidence type="ECO:0000313" key="3">
    <source>
        <dbReference type="RefSeq" id="XP_020546909.1"/>
    </source>
</evidence>
<name>A0A8M8USJ5_SESIN</name>
<keyword evidence="2" id="KW-1185">Reference proteome</keyword>
<accession>A0A8M8USJ5</accession>
<dbReference type="RefSeq" id="XP_020546909.1">
    <property type="nucleotide sequence ID" value="XM_020691250.1"/>
</dbReference>
<dbReference type="PANTHER" id="PTHR46890:SF48">
    <property type="entry name" value="RNA-DIRECTED DNA POLYMERASE"/>
    <property type="match status" value="1"/>
</dbReference>
<reference evidence="3" key="1">
    <citation type="submission" date="2025-08" db="UniProtKB">
        <authorList>
            <consortium name="RefSeq"/>
        </authorList>
    </citation>
    <scope>IDENTIFICATION</scope>
</reference>
<dbReference type="InterPro" id="IPR052343">
    <property type="entry name" value="Retrotransposon-Effector_Assoc"/>
</dbReference>
<proteinExistence type="predicted"/>
<dbReference type="OrthoDB" id="1741802at2759"/>
<dbReference type="Pfam" id="PF00078">
    <property type="entry name" value="RVT_1"/>
    <property type="match status" value="1"/>
</dbReference>
<evidence type="ECO:0000313" key="2">
    <source>
        <dbReference type="Proteomes" id="UP000504604"/>
    </source>
</evidence>
<dbReference type="AlphaFoldDB" id="A0A8M8USJ5"/>
<dbReference type="KEGG" id="sind:110011305"/>